<reference evidence="5" key="1">
    <citation type="submission" date="2023-07" db="EMBL/GenBank/DDBJ databases">
        <title>Sorghum-associated microbial communities from plants grown in Nebraska, USA.</title>
        <authorList>
            <person name="Schachtman D."/>
        </authorList>
    </citation>
    <scope>NUCLEOTIDE SEQUENCE</scope>
    <source>
        <strain evidence="5">DS1061</strain>
    </source>
</reference>
<dbReference type="PROSITE" id="PS00041">
    <property type="entry name" value="HTH_ARAC_FAMILY_1"/>
    <property type="match status" value="1"/>
</dbReference>
<dbReference type="SUPFAM" id="SSF46689">
    <property type="entry name" value="Homeodomain-like"/>
    <property type="match status" value="2"/>
</dbReference>
<dbReference type="PRINTS" id="PR00032">
    <property type="entry name" value="HTHARAC"/>
</dbReference>
<keyword evidence="2" id="KW-0238">DNA-binding</keyword>
<name>A0AB73IFN6_9BURK</name>
<dbReference type="GO" id="GO:0043565">
    <property type="term" value="F:sequence-specific DNA binding"/>
    <property type="evidence" value="ECO:0007669"/>
    <property type="project" value="InterPro"/>
</dbReference>
<evidence type="ECO:0000256" key="2">
    <source>
        <dbReference type="ARBA" id="ARBA00023125"/>
    </source>
</evidence>
<dbReference type="InterPro" id="IPR018060">
    <property type="entry name" value="HTH_AraC"/>
</dbReference>
<dbReference type="InterPro" id="IPR020449">
    <property type="entry name" value="Tscrpt_reg_AraC-type_HTH"/>
</dbReference>
<feature type="domain" description="HTH araC/xylS-type" evidence="4">
    <location>
        <begin position="213"/>
        <end position="311"/>
    </location>
</feature>
<evidence type="ECO:0000256" key="1">
    <source>
        <dbReference type="ARBA" id="ARBA00023015"/>
    </source>
</evidence>
<dbReference type="InterPro" id="IPR050204">
    <property type="entry name" value="AraC_XylS_family_regulators"/>
</dbReference>
<keyword evidence="1" id="KW-0805">Transcription regulation</keyword>
<dbReference type="PANTHER" id="PTHR46796">
    <property type="entry name" value="HTH-TYPE TRANSCRIPTIONAL ACTIVATOR RHAS-RELATED"/>
    <property type="match status" value="1"/>
</dbReference>
<sequence>MTSSMSLSAVDVIHKRRVSSIGSERQWRCPGDECDDNVPQKNAIVVSRWIRNDSERIEVVNHGNTAHHCIAMNLKCTSLTFSHAGQILVRGRVTAGAIQITAPDVPCGAVFDSAADVLHLFVSQQVLSECFEDTFGRPHKGELRIDDPKLVRDPALERLAQALAVSQSDDATLGKLFTDSVSLAIVSRVIARHFTVVERKSREASALPPWRLSRAIEYVDAHLSEPIGLADIANSTGLTRMHFASQFRRATGMRPHEYLLRRRIEHAQQLLLNSRHNVLDVALSCGFRSQAHFTTVFKRLVGETPYCWRMKKNVDR</sequence>
<dbReference type="SMART" id="SM00342">
    <property type="entry name" value="HTH_ARAC"/>
    <property type="match status" value="1"/>
</dbReference>
<evidence type="ECO:0000259" key="4">
    <source>
        <dbReference type="PROSITE" id="PS01124"/>
    </source>
</evidence>
<keyword evidence="3" id="KW-0804">Transcription</keyword>
<organism evidence="5 6">
    <name type="scientific">Paraburkholderia caledonica</name>
    <dbReference type="NCBI Taxonomy" id="134536"/>
    <lineage>
        <taxon>Bacteria</taxon>
        <taxon>Pseudomonadati</taxon>
        <taxon>Pseudomonadota</taxon>
        <taxon>Betaproteobacteria</taxon>
        <taxon>Burkholderiales</taxon>
        <taxon>Burkholderiaceae</taxon>
        <taxon>Paraburkholderia</taxon>
    </lineage>
</organism>
<dbReference type="InterPro" id="IPR018062">
    <property type="entry name" value="HTH_AraC-typ_CS"/>
</dbReference>
<dbReference type="PANTHER" id="PTHR46796:SF14">
    <property type="entry name" value="TRANSCRIPTIONAL REGULATORY PROTEIN"/>
    <property type="match status" value="1"/>
</dbReference>
<dbReference type="Proteomes" id="UP001229486">
    <property type="component" value="Unassembled WGS sequence"/>
</dbReference>
<protein>
    <submittedName>
        <fullName evidence="5">AraC-like DNA-binding protein</fullName>
    </submittedName>
</protein>
<dbReference type="GeneID" id="97033805"/>
<dbReference type="Gene3D" id="1.10.10.60">
    <property type="entry name" value="Homeodomain-like"/>
    <property type="match status" value="2"/>
</dbReference>
<dbReference type="EMBL" id="JAURTK010000005">
    <property type="protein sequence ID" value="MDP9648811.1"/>
    <property type="molecule type" value="Genomic_DNA"/>
</dbReference>
<dbReference type="AlphaFoldDB" id="A0AB73IFN6"/>
<accession>A0AB73IFN6</accession>
<dbReference type="InterPro" id="IPR009057">
    <property type="entry name" value="Homeodomain-like_sf"/>
</dbReference>
<dbReference type="PROSITE" id="PS01124">
    <property type="entry name" value="HTH_ARAC_FAMILY_2"/>
    <property type="match status" value="1"/>
</dbReference>
<gene>
    <name evidence="5" type="ORF">J2793_004277</name>
</gene>
<dbReference type="Pfam" id="PF12833">
    <property type="entry name" value="HTH_18"/>
    <property type="match status" value="1"/>
</dbReference>
<evidence type="ECO:0000313" key="5">
    <source>
        <dbReference type="EMBL" id="MDP9648811.1"/>
    </source>
</evidence>
<evidence type="ECO:0000313" key="6">
    <source>
        <dbReference type="Proteomes" id="UP001229486"/>
    </source>
</evidence>
<dbReference type="RefSeq" id="WP_027804703.1">
    <property type="nucleotide sequence ID" value="NZ_JAQQDN010000016.1"/>
</dbReference>
<dbReference type="GO" id="GO:0003700">
    <property type="term" value="F:DNA-binding transcription factor activity"/>
    <property type="evidence" value="ECO:0007669"/>
    <property type="project" value="InterPro"/>
</dbReference>
<evidence type="ECO:0000256" key="3">
    <source>
        <dbReference type="ARBA" id="ARBA00023163"/>
    </source>
</evidence>
<comment type="caution">
    <text evidence="5">The sequence shown here is derived from an EMBL/GenBank/DDBJ whole genome shotgun (WGS) entry which is preliminary data.</text>
</comment>
<proteinExistence type="predicted"/>